<keyword evidence="4" id="KW-0804">Transcription</keyword>
<dbReference type="InterPro" id="IPR013324">
    <property type="entry name" value="RNA_pol_sigma_r3/r4-like"/>
</dbReference>
<keyword evidence="2" id="KW-0805">Transcription regulation</keyword>
<keyword evidence="3" id="KW-0731">Sigma factor</keyword>
<dbReference type="GO" id="GO:0003677">
    <property type="term" value="F:DNA binding"/>
    <property type="evidence" value="ECO:0007669"/>
    <property type="project" value="InterPro"/>
</dbReference>
<feature type="domain" description="RNA polymerase sigma factor 70 region 4 type 2" evidence="6">
    <location>
        <begin position="105"/>
        <end position="155"/>
    </location>
</feature>
<name>A0A919RI76_9ACTN</name>
<dbReference type="InterPro" id="IPR007627">
    <property type="entry name" value="RNA_pol_sigma70_r2"/>
</dbReference>
<evidence type="ECO:0000259" key="5">
    <source>
        <dbReference type="Pfam" id="PF04542"/>
    </source>
</evidence>
<protein>
    <recommendedName>
        <fullName evidence="9">Sigma-70 family RNA polymerase sigma factor</fullName>
    </recommendedName>
</protein>
<dbReference type="PANTHER" id="PTHR47756">
    <property type="entry name" value="BLL6612 PROTEIN-RELATED"/>
    <property type="match status" value="1"/>
</dbReference>
<evidence type="ECO:0000256" key="4">
    <source>
        <dbReference type="ARBA" id="ARBA00023163"/>
    </source>
</evidence>
<dbReference type="RefSeq" id="WP_204028555.1">
    <property type="nucleotide sequence ID" value="NZ_BOOW01000028.1"/>
</dbReference>
<dbReference type="PANTHER" id="PTHR47756:SF2">
    <property type="entry name" value="BLL6612 PROTEIN"/>
    <property type="match status" value="1"/>
</dbReference>
<evidence type="ECO:0000256" key="3">
    <source>
        <dbReference type="ARBA" id="ARBA00023082"/>
    </source>
</evidence>
<dbReference type="InterPro" id="IPR013325">
    <property type="entry name" value="RNA_pol_sigma_r2"/>
</dbReference>
<evidence type="ECO:0000313" key="8">
    <source>
        <dbReference type="Proteomes" id="UP000606172"/>
    </source>
</evidence>
<feature type="domain" description="RNA polymerase sigma-70 region 2" evidence="5">
    <location>
        <begin position="20"/>
        <end position="77"/>
    </location>
</feature>
<evidence type="ECO:0000256" key="1">
    <source>
        <dbReference type="ARBA" id="ARBA00010641"/>
    </source>
</evidence>
<proteinExistence type="inferred from homology"/>
<gene>
    <name evidence="7" type="ORF">Ssi02_45190</name>
</gene>
<sequence length="247" mass="27030">MTPAEEAVAWAHRREWAALIAATVRITRDLDLAEECVQDAYIAALDDWERGGVPERPGAWLTVAARRNALRALRRADTLRSKLHLLVEPEEAGPVAYDDRLRLVFLCCHPALTPEGRVALTLRLVSGVATPDIASTFLVSEPAMAARITRAKKRIAAAGIPFRMPAPAEPPAALDAVLNVIYLTFLGVACGARAVRHEPGSRSWSGTCLSRAWSEVRTTRRYLPAVLTVPLRGHDGLRVWPAGIQRL</sequence>
<evidence type="ECO:0000256" key="2">
    <source>
        <dbReference type="ARBA" id="ARBA00023015"/>
    </source>
</evidence>
<organism evidence="7 8">
    <name type="scientific">Sinosporangium siamense</name>
    <dbReference type="NCBI Taxonomy" id="1367973"/>
    <lineage>
        <taxon>Bacteria</taxon>
        <taxon>Bacillati</taxon>
        <taxon>Actinomycetota</taxon>
        <taxon>Actinomycetes</taxon>
        <taxon>Streptosporangiales</taxon>
        <taxon>Streptosporangiaceae</taxon>
        <taxon>Sinosporangium</taxon>
    </lineage>
</organism>
<dbReference type="Proteomes" id="UP000606172">
    <property type="component" value="Unassembled WGS sequence"/>
</dbReference>
<keyword evidence="8" id="KW-1185">Reference proteome</keyword>
<comment type="similarity">
    <text evidence="1">Belongs to the sigma-70 factor family. ECF subfamily.</text>
</comment>
<dbReference type="SUPFAM" id="SSF88659">
    <property type="entry name" value="Sigma3 and sigma4 domains of RNA polymerase sigma factors"/>
    <property type="match status" value="1"/>
</dbReference>
<dbReference type="AlphaFoldDB" id="A0A919RI76"/>
<dbReference type="GO" id="GO:0006352">
    <property type="term" value="P:DNA-templated transcription initiation"/>
    <property type="evidence" value="ECO:0007669"/>
    <property type="project" value="InterPro"/>
</dbReference>
<evidence type="ECO:0008006" key="9">
    <source>
        <dbReference type="Google" id="ProtNLM"/>
    </source>
</evidence>
<reference evidence="7" key="1">
    <citation type="submission" date="2021-01" db="EMBL/GenBank/DDBJ databases">
        <title>Whole genome shotgun sequence of Sinosporangium siamense NBRC 109515.</title>
        <authorList>
            <person name="Komaki H."/>
            <person name="Tamura T."/>
        </authorList>
    </citation>
    <scope>NUCLEOTIDE SEQUENCE</scope>
    <source>
        <strain evidence="7">NBRC 109515</strain>
    </source>
</reference>
<accession>A0A919RI76</accession>
<dbReference type="InterPro" id="IPR013249">
    <property type="entry name" value="RNA_pol_sigma70_r4_t2"/>
</dbReference>
<dbReference type="GO" id="GO:0016987">
    <property type="term" value="F:sigma factor activity"/>
    <property type="evidence" value="ECO:0007669"/>
    <property type="project" value="UniProtKB-KW"/>
</dbReference>
<evidence type="ECO:0000259" key="6">
    <source>
        <dbReference type="Pfam" id="PF08281"/>
    </source>
</evidence>
<dbReference type="EMBL" id="BOOW01000028">
    <property type="protein sequence ID" value="GII94288.1"/>
    <property type="molecule type" value="Genomic_DNA"/>
</dbReference>
<dbReference type="Pfam" id="PF04542">
    <property type="entry name" value="Sigma70_r2"/>
    <property type="match status" value="1"/>
</dbReference>
<dbReference type="SUPFAM" id="SSF88946">
    <property type="entry name" value="Sigma2 domain of RNA polymerase sigma factors"/>
    <property type="match status" value="1"/>
</dbReference>
<dbReference type="Gene3D" id="1.10.1740.10">
    <property type="match status" value="1"/>
</dbReference>
<dbReference type="Pfam" id="PF08281">
    <property type="entry name" value="Sigma70_r4_2"/>
    <property type="match status" value="1"/>
</dbReference>
<evidence type="ECO:0000313" key="7">
    <source>
        <dbReference type="EMBL" id="GII94288.1"/>
    </source>
</evidence>
<comment type="caution">
    <text evidence="7">The sequence shown here is derived from an EMBL/GenBank/DDBJ whole genome shotgun (WGS) entry which is preliminary data.</text>
</comment>